<dbReference type="InterPro" id="IPR011006">
    <property type="entry name" value="CheY-like_superfamily"/>
</dbReference>
<dbReference type="InterPro" id="IPR008207">
    <property type="entry name" value="Sig_transdc_His_kin_Hpt_dom"/>
</dbReference>
<evidence type="ECO:0000256" key="1">
    <source>
        <dbReference type="ARBA" id="ARBA00000085"/>
    </source>
</evidence>
<dbReference type="CDD" id="cd00082">
    <property type="entry name" value="HisKA"/>
    <property type="match status" value="1"/>
</dbReference>
<dbReference type="Gene3D" id="3.30.565.10">
    <property type="entry name" value="Histidine kinase-like ATPase, C-terminal domain"/>
    <property type="match status" value="1"/>
</dbReference>
<dbReference type="InterPro" id="IPR036890">
    <property type="entry name" value="HATPase_C_sf"/>
</dbReference>
<keyword evidence="6 14" id="KW-0812">Transmembrane</keyword>
<dbReference type="InterPro" id="IPR001789">
    <property type="entry name" value="Sig_transdc_resp-reg_receiver"/>
</dbReference>
<dbReference type="RefSeq" id="WP_328987489.1">
    <property type="nucleotide sequence ID" value="NZ_CP121472.1"/>
</dbReference>
<evidence type="ECO:0000256" key="3">
    <source>
        <dbReference type="ARBA" id="ARBA00012438"/>
    </source>
</evidence>
<evidence type="ECO:0000256" key="2">
    <source>
        <dbReference type="ARBA" id="ARBA00004651"/>
    </source>
</evidence>
<evidence type="ECO:0000259" key="17">
    <source>
        <dbReference type="PROSITE" id="PS50894"/>
    </source>
</evidence>
<dbReference type="CDD" id="cd17546">
    <property type="entry name" value="REC_hyHK_CKI1_RcsC-like"/>
    <property type="match status" value="1"/>
</dbReference>
<dbReference type="Gene3D" id="1.10.287.130">
    <property type="match status" value="1"/>
</dbReference>
<name>A0ABZ0S8W7_9GAMM</name>
<reference evidence="18 19" key="1">
    <citation type="journal article" date="2023" name="Microorganisms">
        <title>Thiorhodovibrio frisius and Trv. litoralis spp. nov., Two Novel Members from a Clade of Fastidious Purple Sulfur Bacteria That Exhibit Unique Red-Shifted Light-Harvesting Capabilities.</title>
        <authorList>
            <person name="Methner A."/>
            <person name="Kuzyk S.B."/>
            <person name="Petersen J."/>
            <person name="Bauer S."/>
            <person name="Brinkmann H."/>
            <person name="Sichau K."/>
            <person name="Wanner G."/>
            <person name="Wolf J."/>
            <person name="Neumann-Schaal M."/>
            <person name="Henke P."/>
            <person name="Tank M."/>
            <person name="Sproer C."/>
            <person name="Bunk B."/>
            <person name="Overmann J."/>
        </authorList>
    </citation>
    <scope>NUCLEOTIDE SEQUENCE [LARGE SCALE GENOMIC DNA]</scope>
    <source>
        <strain evidence="18 19">DSM 6702</strain>
    </source>
</reference>
<dbReference type="InterPro" id="IPR036641">
    <property type="entry name" value="HPT_dom_sf"/>
</dbReference>
<dbReference type="InterPro" id="IPR003594">
    <property type="entry name" value="HATPase_dom"/>
</dbReference>
<dbReference type="EMBL" id="CP121472">
    <property type="protein sequence ID" value="WPL16965.1"/>
    <property type="molecule type" value="Genomic_DNA"/>
</dbReference>
<evidence type="ECO:0000256" key="6">
    <source>
        <dbReference type="ARBA" id="ARBA00022692"/>
    </source>
</evidence>
<dbReference type="Pfam" id="PF02518">
    <property type="entry name" value="HATPase_c"/>
    <property type="match status" value="1"/>
</dbReference>
<dbReference type="PRINTS" id="PR00344">
    <property type="entry name" value="BCTRLSENSOR"/>
</dbReference>
<feature type="domain" description="Response regulatory" evidence="16">
    <location>
        <begin position="709"/>
        <end position="827"/>
    </location>
</feature>
<dbReference type="InterPro" id="IPR000014">
    <property type="entry name" value="PAS"/>
</dbReference>
<comment type="catalytic activity">
    <reaction evidence="1">
        <text>ATP + protein L-histidine = ADP + protein N-phospho-L-histidine.</text>
        <dbReference type="EC" id="2.7.13.3"/>
    </reaction>
</comment>
<dbReference type="InterPro" id="IPR036097">
    <property type="entry name" value="HisK_dim/P_sf"/>
</dbReference>
<dbReference type="SUPFAM" id="SSF52172">
    <property type="entry name" value="CheY-like"/>
    <property type="match status" value="1"/>
</dbReference>
<dbReference type="Pfam" id="PF00072">
    <property type="entry name" value="Response_reg"/>
    <property type="match status" value="1"/>
</dbReference>
<dbReference type="EC" id="2.7.13.3" evidence="3"/>
<evidence type="ECO:0000256" key="5">
    <source>
        <dbReference type="ARBA" id="ARBA00022553"/>
    </source>
</evidence>
<dbReference type="Pfam" id="PF00512">
    <property type="entry name" value="HisKA"/>
    <property type="match status" value="1"/>
</dbReference>
<dbReference type="Gene3D" id="3.40.50.2300">
    <property type="match status" value="1"/>
</dbReference>
<evidence type="ECO:0000256" key="7">
    <source>
        <dbReference type="ARBA" id="ARBA00022741"/>
    </source>
</evidence>
<dbReference type="Gene3D" id="3.30.450.20">
    <property type="entry name" value="PAS domain"/>
    <property type="match status" value="1"/>
</dbReference>
<dbReference type="PROSITE" id="PS50110">
    <property type="entry name" value="RESPONSE_REGULATORY"/>
    <property type="match status" value="1"/>
</dbReference>
<dbReference type="Pfam" id="PF08448">
    <property type="entry name" value="PAS_4"/>
    <property type="match status" value="1"/>
</dbReference>
<keyword evidence="7" id="KW-0547">Nucleotide-binding</keyword>
<keyword evidence="10" id="KW-0902">Two-component regulatory system</keyword>
<feature type="transmembrane region" description="Helical" evidence="14">
    <location>
        <begin position="66"/>
        <end position="86"/>
    </location>
</feature>
<dbReference type="Proteomes" id="UP001432180">
    <property type="component" value="Chromosome"/>
</dbReference>
<proteinExistence type="predicted"/>
<dbReference type="CDD" id="cd16922">
    <property type="entry name" value="HATPase_EvgS-ArcB-TorS-like"/>
    <property type="match status" value="1"/>
</dbReference>
<dbReference type="SMART" id="SM00387">
    <property type="entry name" value="HATPase_c"/>
    <property type="match status" value="1"/>
</dbReference>
<dbReference type="PANTHER" id="PTHR45339">
    <property type="entry name" value="HYBRID SIGNAL TRANSDUCTION HISTIDINE KINASE J"/>
    <property type="match status" value="1"/>
</dbReference>
<evidence type="ECO:0000256" key="14">
    <source>
        <dbReference type="SAM" id="Phobius"/>
    </source>
</evidence>
<keyword evidence="11 14" id="KW-0472">Membrane</keyword>
<evidence type="ECO:0000313" key="19">
    <source>
        <dbReference type="Proteomes" id="UP001432180"/>
    </source>
</evidence>
<gene>
    <name evidence="18" type="primary">rpfC_5</name>
    <name evidence="18" type="ORF">Thiowin_01947</name>
</gene>
<evidence type="ECO:0000256" key="10">
    <source>
        <dbReference type="ARBA" id="ARBA00023012"/>
    </source>
</evidence>
<feature type="transmembrane region" description="Helical" evidence="14">
    <location>
        <begin position="180"/>
        <end position="196"/>
    </location>
</feature>
<sequence length="1051" mass="113852">MERLARLGAILVLLQGMAVIIGWHLKLPWLIQVLSELVPMQYNTALGLLLTAVGLWAVIEQRRALVLGAAVLVGLLGLLTLAQYLLGIDLGIDQLLMAHFITVGTPDPGRMAPNTALSFVLIAAILLLMSGAERSWRWILAGIAAGILTGLGTVALLGYLLDLPSAYGWARLTEMAPQTALNLAVLGAAMIALVWRRGRSRETWVFAVVAILLATINLALWQSLQVSPYQATQDRAAWLVLVFGLTMALAVAGAVTLAIRSHRVATQLAQDIAQRLAAEASLRETEQSYQQLFESSQDALMTVTFPDWSFRTANRATLRLFRAESLEQFTTLGPWDVSPERQPDGRLSSERIAVLLQQAMETGSAFFEWQHRRLDGELVDTDVLLTRMERHGQPFVQATIRDITARKIGEREILRLNADLEARVASRTAKLRAALKQAQSAVEAKSLFLANMSHEIRTPMNAILGLAYLLERQELPAEARELARKLRGSGQSLLGIINDILDFSKIESGKIELERVPFRLATVLQDLTTLMTMTAQEKARHRGQAQRLELAIIPPDGDDWLLRGDPLRLGQILTNLTSNAIKFTDAGRVEIRVEPIDTSATQVRLRFTVSDTGIGIDRAIQPRMFDAFMQADTSTTRRFGGSGLGLPICRRLVELMGGRMGLDSTPGVGSSFWFELSFERLSEDAGLERADTPAAASEQAPTQALAGLRLLVADDSDINREVAERIFTDQGAAVHCVDNGQEAVDWLLAHPGAADLVLMDVQMPVLDGRDATRAIRQHPQFARLPIVALSAGALPEQEQAAHAAGMNAFLPKPFDVERALALIRQLTGQEANPEQLAVAQQAAPPSDSEPAMTADLPGLAVDRALAIWKDAEVYRRYLRKFAAEQADVAERIAAAAPREARRLAHKLKGAAVTLGLDAVAAAAAALDQLHATDATTEQIAVAGAALQVALETALASIAAYTAEPVAVAPLSQGVPHQLDVEVIRPWLRAAHSAFGNFDPIAAEPAVSQLARHLRPQSLTELQQAIDNLDAAAGEAAVCALAKQLGIELETA</sequence>
<keyword evidence="18" id="KW-0808">Transferase</keyword>
<dbReference type="PROSITE" id="PS50109">
    <property type="entry name" value="HIS_KIN"/>
    <property type="match status" value="1"/>
</dbReference>
<dbReference type="GO" id="GO:0004673">
    <property type="term" value="F:protein histidine kinase activity"/>
    <property type="evidence" value="ECO:0007669"/>
    <property type="project" value="UniProtKB-EC"/>
</dbReference>
<dbReference type="InterPro" id="IPR003661">
    <property type="entry name" value="HisK_dim/P_dom"/>
</dbReference>
<evidence type="ECO:0000256" key="9">
    <source>
        <dbReference type="ARBA" id="ARBA00022989"/>
    </source>
</evidence>
<evidence type="ECO:0000256" key="12">
    <source>
        <dbReference type="PROSITE-ProRule" id="PRU00110"/>
    </source>
</evidence>
<feature type="transmembrane region" description="Helical" evidence="14">
    <location>
        <begin position="111"/>
        <end position="131"/>
    </location>
</feature>
<dbReference type="Gene3D" id="1.20.120.160">
    <property type="entry name" value="HPT domain"/>
    <property type="match status" value="1"/>
</dbReference>
<dbReference type="SUPFAM" id="SSF47226">
    <property type="entry name" value="Histidine-containing phosphotransfer domain, HPT domain"/>
    <property type="match status" value="1"/>
</dbReference>
<organism evidence="18 19">
    <name type="scientific">Thiorhodovibrio winogradskyi</name>
    <dbReference type="NCBI Taxonomy" id="77007"/>
    <lineage>
        <taxon>Bacteria</taxon>
        <taxon>Pseudomonadati</taxon>
        <taxon>Pseudomonadota</taxon>
        <taxon>Gammaproteobacteria</taxon>
        <taxon>Chromatiales</taxon>
        <taxon>Chromatiaceae</taxon>
        <taxon>Thiorhodovibrio</taxon>
    </lineage>
</organism>
<accession>A0ABZ0S8W7</accession>
<evidence type="ECO:0000259" key="16">
    <source>
        <dbReference type="PROSITE" id="PS50110"/>
    </source>
</evidence>
<dbReference type="PANTHER" id="PTHR45339:SF1">
    <property type="entry name" value="HYBRID SIGNAL TRANSDUCTION HISTIDINE KINASE J"/>
    <property type="match status" value="1"/>
</dbReference>
<dbReference type="SUPFAM" id="SSF55874">
    <property type="entry name" value="ATPase domain of HSP90 chaperone/DNA topoisomerase II/histidine kinase"/>
    <property type="match status" value="1"/>
</dbReference>
<dbReference type="InterPro" id="IPR005467">
    <property type="entry name" value="His_kinase_dom"/>
</dbReference>
<feature type="modified residue" description="4-aspartylphosphate" evidence="13">
    <location>
        <position position="760"/>
    </location>
</feature>
<dbReference type="SMART" id="SM00448">
    <property type="entry name" value="REC"/>
    <property type="match status" value="1"/>
</dbReference>
<dbReference type="NCBIfam" id="TIGR00229">
    <property type="entry name" value="sensory_box"/>
    <property type="match status" value="1"/>
</dbReference>
<protein>
    <recommendedName>
        <fullName evidence="3">histidine kinase</fullName>
        <ecNumber evidence="3">2.7.13.3</ecNumber>
    </recommendedName>
</protein>
<keyword evidence="9 14" id="KW-1133">Transmembrane helix</keyword>
<evidence type="ECO:0000259" key="15">
    <source>
        <dbReference type="PROSITE" id="PS50109"/>
    </source>
</evidence>
<keyword evidence="4" id="KW-1003">Cell membrane</keyword>
<dbReference type="SUPFAM" id="SSF47384">
    <property type="entry name" value="Homodimeric domain of signal transducing histidine kinase"/>
    <property type="match status" value="1"/>
</dbReference>
<dbReference type="Pfam" id="PF01627">
    <property type="entry name" value="Hpt"/>
    <property type="match status" value="1"/>
</dbReference>
<evidence type="ECO:0000256" key="4">
    <source>
        <dbReference type="ARBA" id="ARBA00022475"/>
    </source>
</evidence>
<evidence type="ECO:0000256" key="11">
    <source>
        <dbReference type="ARBA" id="ARBA00023136"/>
    </source>
</evidence>
<evidence type="ECO:0000313" key="18">
    <source>
        <dbReference type="EMBL" id="WPL16965.1"/>
    </source>
</evidence>
<feature type="domain" description="HPt" evidence="17">
    <location>
        <begin position="866"/>
        <end position="968"/>
    </location>
</feature>
<keyword evidence="5 13" id="KW-0597">Phosphoprotein</keyword>
<evidence type="ECO:0000256" key="13">
    <source>
        <dbReference type="PROSITE-ProRule" id="PRU00169"/>
    </source>
</evidence>
<dbReference type="InterPro" id="IPR004358">
    <property type="entry name" value="Sig_transdc_His_kin-like_C"/>
</dbReference>
<feature type="domain" description="Histidine kinase" evidence="15">
    <location>
        <begin position="451"/>
        <end position="680"/>
    </location>
</feature>
<feature type="modified residue" description="Phosphohistidine" evidence="12">
    <location>
        <position position="905"/>
    </location>
</feature>
<keyword evidence="8" id="KW-0067">ATP-binding</keyword>
<feature type="transmembrane region" description="Helical" evidence="14">
    <location>
        <begin position="42"/>
        <end position="59"/>
    </location>
</feature>
<dbReference type="InterPro" id="IPR035965">
    <property type="entry name" value="PAS-like_dom_sf"/>
</dbReference>
<dbReference type="SUPFAM" id="SSF55785">
    <property type="entry name" value="PYP-like sensor domain (PAS domain)"/>
    <property type="match status" value="1"/>
</dbReference>
<dbReference type="InterPro" id="IPR013656">
    <property type="entry name" value="PAS_4"/>
</dbReference>
<comment type="subcellular location">
    <subcellularLocation>
        <location evidence="2">Cell membrane</location>
        <topology evidence="2">Multi-pass membrane protein</topology>
    </subcellularLocation>
</comment>
<dbReference type="SMART" id="SM00388">
    <property type="entry name" value="HisKA"/>
    <property type="match status" value="1"/>
</dbReference>
<evidence type="ECO:0000256" key="8">
    <source>
        <dbReference type="ARBA" id="ARBA00022840"/>
    </source>
</evidence>
<feature type="transmembrane region" description="Helical" evidence="14">
    <location>
        <begin position="138"/>
        <end position="160"/>
    </location>
</feature>
<dbReference type="PROSITE" id="PS50894">
    <property type="entry name" value="HPT"/>
    <property type="match status" value="1"/>
</dbReference>
<keyword evidence="19" id="KW-1185">Reference proteome</keyword>
<feature type="transmembrane region" description="Helical" evidence="14">
    <location>
        <begin position="236"/>
        <end position="259"/>
    </location>
</feature>